<dbReference type="PROSITE" id="PS01276">
    <property type="entry name" value="PEPTIDASE_U32"/>
    <property type="match status" value="1"/>
</dbReference>
<dbReference type="Pfam" id="PF01136">
    <property type="entry name" value="Peptidase_U32"/>
    <property type="match status" value="1"/>
</dbReference>
<evidence type="ECO:0000313" key="3">
    <source>
        <dbReference type="Proteomes" id="UP000233425"/>
    </source>
</evidence>
<reference evidence="2" key="1">
    <citation type="journal article" date="2018" name="Environ. Microbiol.">
        <title>Sporulation capability and amylosome conservation among diverse human colonic and rumen isolates of the keystone starch-degrader Ruminococcus bromii.</title>
        <authorList>
            <person name="Mukhopadhya I."/>
            <person name="Morais S."/>
            <person name="Laverde-Gomez J."/>
            <person name="Sheridan P.O."/>
            <person name="Walker A.W."/>
            <person name="Kelly W."/>
            <person name="Klieve A.V."/>
            <person name="Ouwerkerk D."/>
            <person name="Duncan S.H."/>
            <person name="Louis P."/>
            <person name="Koropatkin N."/>
            <person name="Cockburn D."/>
            <person name="Kibler R."/>
            <person name="Cooper P.J."/>
            <person name="Sandoval C."/>
            <person name="Crost E."/>
            <person name="Juge N."/>
            <person name="Bayer E.A."/>
            <person name="Flint H.J."/>
        </authorList>
    </citation>
    <scope>NUCLEOTIDE SEQUENCE [LARGE SCALE GENOMIC DNA]</scope>
    <source>
        <strain evidence="2">ATCC 27255</strain>
    </source>
</reference>
<dbReference type="InterPro" id="IPR001539">
    <property type="entry name" value="Peptidase_U32"/>
</dbReference>
<dbReference type="Pfam" id="PF12392">
    <property type="entry name" value="DUF3656"/>
    <property type="match status" value="1"/>
</dbReference>
<dbReference type="InterPro" id="IPR020988">
    <property type="entry name" value="Pept_U32_collagenase"/>
</dbReference>
<evidence type="ECO:0000313" key="2">
    <source>
        <dbReference type="EMBL" id="PKD32692.1"/>
    </source>
</evidence>
<dbReference type="PANTHER" id="PTHR30217:SF10">
    <property type="entry name" value="23S RRNA 5-HYDROXYCYTIDINE C2501 SYNTHASE"/>
    <property type="match status" value="1"/>
</dbReference>
<dbReference type="PANTHER" id="PTHR30217">
    <property type="entry name" value="PEPTIDASE U32 FAMILY"/>
    <property type="match status" value="1"/>
</dbReference>
<keyword evidence="2" id="KW-0378">Hydrolase</keyword>
<dbReference type="EC" id="3.4.-.-" evidence="2"/>
<organism evidence="2 3">
    <name type="scientific">Ruminococcus bromii</name>
    <dbReference type="NCBI Taxonomy" id="40518"/>
    <lineage>
        <taxon>Bacteria</taxon>
        <taxon>Bacillati</taxon>
        <taxon>Bacillota</taxon>
        <taxon>Clostridia</taxon>
        <taxon>Eubacteriales</taxon>
        <taxon>Oscillospiraceae</taxon>
        <taxon>Ruminococcus</taxon>
    </lineage>
</organism>
<keyword evidence="3" id="KW-1185">Reference proteome</keyword>
<proteinExistence type="predicted"/>
<accession>A0A2N0V0D1</accession>
<dbReference type="RefSeq" id="WP_101028321.1">
    <property type="nucleotide sequence ID" value="NZ_CABMMZ010000016.1"/>
</dbReference>
<dbReference type="Proteomes" id="UP000233425">
    <property type="component" value="Unassembled WGS sequence"/>
</dbReference>
<name>A0A2N0V0D1_9FIRM</name>
<evidence type="ECO:0000259" key="1">
    <source>
        <dbReference type="Pfam" id="PF12392"/>
    </source>
</evidence>
<sequence>MKKIEILAPAGSFDSVIAAVRSGADAVYLGEKSFSARSSAKNFDDEELKKATAYCHIHGVKVYVTINTIVFDDELEKLKKAIISAAEADVDALIVQNIGVARLAHELVPELALHASTQMSIHTASGVKALYEMGFKRVVLAREMSKKEIEKCCEIPVELEVFVHGALCMCVSGQCYLSAMIGSRSGNRGACAQPCRLPFSVNNQKGGHALSLKDNSIVNYLGELQNMGVASAKIEGRMKRPEYVSAAVRACVEQRDFGFISDKTQEMLRGVFSRTGFTDAYYIGKTGSHMFGTRTKSDVVSADEKLFSAIRSSYKDEIGNVEITFDFTAKLGENPVLVASDGVHTVKKISDTVTEKAINRPLDKEKCEKQLKKTGSTAYNPTDVNINIDDNISIPLSVLNSLRREVLNELDTARSVVHNYKINRDYEIAFPKFTPPVEKTTRARVPQTKLSDAFKKCELVFVPLFADKRELVRLKNEGFNIGVEIPRGMFGREDTIAKKLSEMKEIGISDVLCNNLGALYIAKNLGFTLHSGFGMNFVNTLDLLWAEEYGIKDAELSFELDFKRINALGGNIPRGIISYGYLPLMLCRSCPVRGAGIECKSCKNQSKMKDRIGKQFLLKCDGNCTEVLNCDLLFVSDKQFLTFSTSFNIFRFTVENYVETVESLNESSLISMLKEKLTYGLYRRGVN</sequence>
<keyword evidence="2" id="KW-0645">Protease</keyword>
<gene>
    <name evidence="2" type="primary">yhbU_1</name>
    <name evidence="2" type="ORF">RBATCC27255_00165</name>
</gene>
<dbReference type="InterPro" id="IPR051454">
    <property type="entry name" value="RNA/ubiquinone_mod_enzymes"/>
</dbReference>
<dbReference type="GO" id="GO:0008233">
    <property type="term" value="F:peptidase activity"/>
    <property type="evidence" value="ECO:0007669"/>
    <property type="project" value="UniProtKB-KW"/>
</dbReference>
<comment type="caution">
    <text evidence="2">The sequence shown here is derived from an EMBL/GenBank/DDBJ whole genome shotgun (WGS) entry which is preliminary data.</text>
</comment>
<feature type="domain" description="Peptidase U32 collagenase" evidence="1">
    <location>
        <begin position="303"/>
        <end position="414"/>
    </location>
</feature>
<dbReference type="EMBL" id="NNSR01000016">
    <property type="protein sequence ID" value="PKD32692.1"/>
    <property type="molecule type" value="Genomic_DNA"/>
</dbReference>
<protein>
    <submittedName>
        <fullName evidence="2">Putative protease YhbU</fullName>
        <ecNumber evidence="2">3.4.-.-</ecNumber>
    </submittedName>
</protein>
<dbReference type="AlphaFoldDB" id="A0A2N0V0D1"/>
<dbReference type="GO" id="GO:0006508">
    <property type="term" value="P:proteolysis"/>
    <property type="evidence" value="ECO:0007669"/>
    <property type="project" value="UniProtKB-KW"/>
</dbReference>